<proteinExistence type="predicted"/>
<dbReference type="PANTHER" id="PTHR30466:SF1">
    <property type="entry name" value="FMN REDUCTASE (NADH) RUTF"/>
    <property type="match status" value="1"/>
</dbReference>
<dbReference type="KEGG" id="acek:FLP30_02830"/>
<dbReference type="AlphaFoldDB" id="A0A5C1YLN2"/>
<dbReference type="SMART" id="SM00903">
    <property type="entry name" value="Flavin_Reduct"/>
    <property type="match status" value="1"/>
</dbReference>
<dbReference type="RefSeq" id="WP_149278501.1">
    <property type="nucleotide sequence ID" value="NZ_CP043506.1"/>
</dbReference>
<evidence type="ECO:0000313" key="4">
    <source>
        <dbReference type="Proteomes" id="UP000324536"/>
    </source>
</evidence>
<dbReference type="SUPFAM" id="SSF50475">
    <property type="entry name" value="FMN-binding split barrel"/>
    <property type="match status" value="1"/>
</dbReference>
<keyword evidence="1" id="KW-0560">Oxidoreductase</keyword>
<dbReference type="GO" id="GO:0042602">
    <property type="term" value="F:riboflavin reductase (NADPH) activity"/>
    <property type="evidence" value="ECO:0007669"/>
    <property type="project" value="TreeGrafter"/>
</dbReference>
<dbReference type="Pfam" id="PF01613">
    <property type="entry name" value="Flavin_Reduct"/>
    <property type="match status" value="1"/>
</dbReference>
<dbReference type="PANTHER" id="PTHR30466">
    <property type="entry name" value="FLAVIN REDUCTASE"/>
    <property type="match status" value="1"/>
</dbReference>
<dbReference type="Gene3D" id="2.30.110.10">
    <property type="entry name" value="Electron Transport, Fmn-binding Protein, Chain A"/>
    <property type="match status" value="1"/>
</dbReference>
<evidence type="ECO:0000313" key="3">
    <source>
        <dbReference type="EMBL" id="QEO16821.1"/>
    </source>
</evidence>
<sequence>MSHPAAAPSTQALDPDLFREAMSRLSAPVVLVTTDGEAGRHGLTVSAICSVSTEPPTVLVCLNRSSRAHAALVTNGVLGISILQTGHEDIAGRFARSSLSQDEKFAGVDWHTSALGVPVLDNAVATLSGPIASIHSSGSHDIVLCQVTDITLRDGSPYALAWFGRTFHSLSVEPA</sequence>
<dbReference type="InterPro" id="IPR002563">
    <property type="entry name" value="Flavin_Rdtase-like_dom"/>
</dbReference>
<feature type="domain" description="Flavin reductase like" evidence="2">
    <location>
        <begin position="22"/>
        <end position="169"/>
    </location>
</feature>
<dbReference type="GO" id="GO:0006208">
    <property type="term" value="P:pyrimidine nucleobase catabolic process"/>
    <property type="evidence" value="ECO:0007669"/>
    <property type="project" value="TreeGrafter"/>
</dbReference>
<name>A0A5C1YLN2_9PROT</name>
<dbReference type="InterPro" id="IPR012349">
    <property type="entry name" value="Split_barrel_FMN-bd"/>
</dbReference>
<reference evidence="3 4" key="1">
    <citation type="submission" date="2019-09" db="EMBL/GenBank/DDBJ databases">
        <title>Genome sequencing of strain KACC 21233.</title>
        <authorList>
            <person name="Heo J."/>
            <person name="Kim S.-J."/>
            <person name="Kim J.-S."/>
            <person name="Hong S.-B."/>
            <person name="Kwon S.-W."/>
        </authorList>
    </citation>
    <scope>NUCLEOTIDE SEQUENCE [LARGE SCALE GENOMIC DNA]</scope>
    <source>
        <strain evidence="3 4">KACC 21233</strain>
    </source>
</reference>
<protein>
    <submittedName>
        <fullName evidence="3">Flavin reductase</fullName>
    </submittedName>
</protein>
<evidence type="ECO:0000256" key="1">
    <source>
        <dbReference type="ARBA" id="ARBA00023002"/>
    </source>
</evidence>
<dbReference type="Proteomes" id="UP000324536">
    <property type="component" value="Chromosome"/>
</dbReference>
<organism evidence="3 4">
    <name type="scientific">Acetobacter vaccinii</name>
    <dbReference type="NCBI Taxonomy" id="2592655"/>
    <lineage>
        <taxon>Bacteria</taxon>
        <taxon>Pseudomonadati</taxon>
        <taxon>Pseudomonadota</taxon>
        <taxon>Alphaproteobacteria</taxon>
        <taxon>Acetobacterales</taxon>
        <taxon>Acetobacteraceae</taxon>
        <taxon>Acetobacter</taxon>
    </lineage>
</organism>
<dbReference type="OrthoDB" id="9789254at2"/>
<gene>
    <name evidence="3" type="ORF">FLP30_02830</name>
</gene>
<dbReference type="GO" id="GO:0010181">
    <property type="term" value="F:FMN binding"/>
    <property type="evidence" value="ECO:0007669"/>
    <property type="project" value="InterPro"/>
</dbReference>
<keyword evidence="4" id="KW-1185">Reference proteome</keyword>
<accession>A0A5C1YLN2</accession>
<dbReference type="InterPro" id="IPR050268">
    <property type="entry name" value="NADH-dep_flavin_reductase"/>
</dbReference>
<evidence type="ECO:0000259" key="2">
    <source>
        <dbReference type="SMART" id="SM00903"/>
    </source>
</evidence>
<dbReference type="EMBL" id="CP043506">
    <property type="protein sequence ID" value="QEO16821.1"/>
    <property type="molecule type" value="Genomic_DNA"/>
</dbReference>